<dbReference type="HOGENOM" id="CLU_2833844_0_0_1"/>
<dbReference type="AlphaFoldDB" id="M9NDN6"/>
<dbReference type="OrthoDB" id="7862996at2759"/>
<evidence type="ECO:0000313" key="2">
    <source>
        <dbReference type="EMBL" id="AFH07239.1"/>
    </source>
</evidence>
<evidence type="ECO:0000313" key="3">
    <source>
        <dbReference type="FlyBase" id="FBgn0262609"/>
    </source>
</evidence>
<reference evidence="2 4" key="2">
    <citation type="journal article" date="2002" name="Genome Biol.">
        <title>Finishing a whole-genome shotgun: release 3 of the Drosophila melanogaster euchromatic genome sequence.</title>
        <authorList>
            <person name="Celniker S.E."/>
            <person name="Wheeler D.A."/>
            <person name="Kronmiller B."/>
            <person name="Carlson J.W."/>
            <person name="Halpern A."/>
            <person name="Patel S."/>
            <person name="Adams M."/>
            <person name="Champe M."/>
            <person name="Dugan S.P."/>
            <person name="Frise E."/>
            <person name="Hodgson A."/>
            <person name="George R.A."/>
            <person name="Hoskins R.A."/>
            <person name="Laverty T."/>
            <person name="Muzny D.M."/>
            <person name="Nelson C.R."/>
            <person name="Pacleb J.M."/>
            <person name="Park S."/>
            <person name="Pfeiffer B.D."/>
            <person name="Richards S."/>
            <person name="Sodergren E.J."/>
            <person name="Svirskas R."/>
            <person name="Tabor P.E."/>
            <person name="Wan K."/>
            <person name="Stapleton M."/>
            <person name="Sutton G.G."/>
            <person name="Venter C."/>
            <person name="Weinstock G."/>
            <person name="Scherer S.E."/>
            <person name="Myers E.W."/>
            <person name="Gibbs R.A."/>
            <person name="Rubin G.M."/>
        </authorList>
    </citation>
    <scope>NUCLEOTIDE SEQUENCE [LARGE SCALE GENOMIC DNA]</scope>
    <source>
        <strain evidence="4">Berkeley</strain>
    </source>
</reference>
<reference evidence="2 4" key="10">
    <citation type="journal article" date="2015" name="G3 (Bethesda)">
        <title>Gene Model Annotations for Drosophila melanogaster: The Rule-Benders.</title>
        <authorList>
            <consortium name="FlyBase Consortium"/>
            <person name="Crosby M.A."/>
            <person name="Gramates L.S."/>
            <person name="Dos Santos G."/>
            <person name="Matthews B.B."/>
            <person name="St Pierre S.E."/>
            <person name="Zhou P."/>
            <person name="Schroeder A.J."/>
            <person name="Falls K."/>
            <person name="Emmert D.B."/>
            <person name="Russo S.M."/>
            <person name="Gelbart W.M."/>
            <person name="null"/>
        </authorList>
    </citation>
    <scope>NUCLEOTIDE SEQUENCE [LARGE SCALE GENOMIC DNA]</scope>
    <source>
        <strain evidence="4">Berkeley</strain>
    </source>
</reference>
<feature type="signal peptide" evidence="1">
    <location>
        <begin position="1"/>
        <end position="21"/>
    </location>
</feature>
<dbReference type="BioGRID-ORCS" id="12798108">
    <property type="hits" value="0 hits in 1 CRISPR screen"/>
</dbReference>
<dbReference type="GeneID" id="12798108"/>
<feature type="chain" id="PRO_5004101298" evidence="1">
    <location>
        <begin position="22"/>
        <end position="66"/>
    </location>
</feature>
<dbReference type="InParanoid" id="M9NDN6"/>
<sequence length="66" mass="7462">MSDQKLLFIALLSLMMTVAWTLPTQSSLSVTNTSSARKQLIKEFVAKVQELIKILMQDLLKLPVTR</sequence>
<dbReference type="FlyBase" id="FBgn0262609">
    <property type="gene designation" value="CG43135"/>
</dbReference>
<reference evidence="2 4" key="11">
    <citation type="journal article" date="2015" name="Genome Res.">
        <title>The Release 6 reference sequence of the Drosophila melanogaster genome.</title>
        <authorList>
            <person name="Hoskins R.A."/>
            <person name="Carlson J.W."/>
            <person name="Wan K.H."/>
            <person name="Park S."/>
            <person name="Mendez I."/>
            <person name="Galle S.E."/>
            <person name="Booth B.W."/>
            <person name="Pfeiffer B.D."/>
            <person name="George R.A."/>
            <person name="Svirskas R."/>
            <person name="Krzywinski M."/>
            <person name="Schein J."/>
            <person name="Accardo M.C."/>
            <person name="Damia E."/>
            <person name="Messina G."/>
            <person name="Mendez-Lago M."/>
            <person name="de Pablos B."/>
            <person name="Demakova O.V."/>
            <person name="Andreyeva E.N."/>
            <person name="Boldyreva L.V."/>
            <person name="Marra M."/>
            <person name="Carvalho A.B."/>
            <person name="Dimitri P."/>
            <person name="Villasante A."/>
            <person name="Zhimulev I.F."/>
            <person name="Rubin G.M."/>
            <person name="Karpen G.H."/>
            <person name="Celniker S.E."/>
        </authorList>
    </citation>
    <scope>NUCLEOTIDE SEQUENCE [LARGE SCALE GENOMIC DNA]</scope>
    <source>
        <strain evidence="4">Berkeley</strain>
    </source>
</reference>
<dbReference type="EMBL" id="AE014298">
    <property type="protein sequence ID" value="AFH07239.1"/>
    <property type="molecule type" value="Genomic_DNA"/>
</dbReference>
<dbReference type="Proteomes" id="UP000000803">
    <property type="component" value="Chromosome X"/>
</dbReference>
<dbReference type="KEGG" id="dme:Dmel_CG43135"/>
<reference evidence="2 4" key="6">
    <citation type="journal article" date="2005" name="PLoS Comput. Biol.">
        <title>Combined evidence annotation of transposable elements in genome sequences.</title>
        <authorList>
            <person name="Quesneville H."/>
            <person name="Bergman C.M."/>
            <person name="Andrieu O."/>
            <person name="Autard D."/>
            <person name="Nouaud D."/>
            <person name="Ashburner M."/>
            <person name="Anxolabehere D."/>
        </authorList>
    </citation>
    <scope>NUCLEOTIDE SEQUENCE [LARGE SCALE GENOMIC DNA]</scope>
    <source>
        <strain evidence="4">Berkeley</strain>
    </source>
</reference>
<dbReference type="AGR" id="FB:FBgn0262609"/>
<protein>
    <submittedName>
        <fullName evidence="2">Uncharacterized protein</fullName>
    </submittedName>
</protein>
<reference evidence="2 4" key="8">
    <citation type="journal article" date="2007" name="Science">
        <title>Sequence finishing and mapping of Drosophila melanogaster heterochromatin.</title>
        <authorList>
            <person name="Hoskins R.A."/>
            <person name="Carlson J.W."/>
            <person name="Kennedy C."/>
            <person name="Acevedo D."/>
            <person name="Evans-Holm M."/>
            <person name="Frise E."/>
            <person name="Wan K.H."/>
            <person name="Park S."/>
            <person name="Mendez-Lago M."/>
            <person name="Rossi F."/>
            <person name="Villasante A."/>
            <person name="Dimitri P."/>
            <person name="Karpen G.H."/>
            <person name="Celniker S.E."/>
        </authorList>
    </citation>
    <scope>NUCLEOTIDE SEQUENCE [LARGE SCALE GENOMIC DNA]</scope>
    <source>
        <strain evidence="4">Berkeley</strain>
    </source>
</reference>
<name>M9NDN6_DROME</name>
<evidence type="ECO:0000256" key="1">
    <source>
        <dbReference type="SAM" id="SignalP"/>
    </source>
</evidence>
<dbReference type="VEuPathDB" id="VectorBase:FBgn0262609"/>
<reference evidence="2 4" key="9">
    <citation type="journal article" date="2015" name="G3 (Bethesda)">
        <title>Gene Model Annotations for Drosophila melanogaster: Impact of High-Throughput Data.</title>
        <authorList>
            <consortium name="FlyBase Consortium"/>
            <person name="Matthews B.B."/>
            <person name="Dos Santos G."/>
            <person name="Crosby M.A."/>
            <person name="Emmert D.B."/>
            <person name="St Pierre S.E."/>
            <person name="Gramates L.S."/>
            <person name="Zhou P."/>
            <person name="Schroeder A.J."/>
            <person name="Falls K."/>
            <person name="Strelets V."/>
            <person name="Russo S.M."/>
            <person name="Gelbart W.M."/>
            <person name="null"/>
        </authorList>
    </citation>
    <scope>NUCLEOTIDE SEQUENCE [LARGE SCALE GENOMIC DNA]</scope>
    <source>
        <strain evidence="4">Berkeley</strain>
    </source>
</reference>
<keyword evidence="1" id="KW-0732">Signal</keyword>
<accession>M9NDN6</accession>
<reference evidence="2 4" key="3">
    <citation type="journal article" date="2002" name="Genome Biol.">
        <title>Annotation of the Drosophila melanogaster euchromatic genome: a systematic review.</title>
        <authorList>
            <person name="Misra S."/>
            <person name="Crosby M.A."/>
            <person name="Mungall C.J."/>
            <person name="Matthews B.B."/>
            <person name="Campbell K.S."/>
            <person name="Hradecky P."/>
            <person name="Huang Y."/>
            <person name="Kaminker J.S."/>
            <person name="Millburn G.H."/>
            <person name="Prochnik S.E."/>
            <person name="Smith C.D."/>
            <person name="Tupy J.L."/>
            <person name="Whitfied E.J."/>
            <person name="Bayraktaroglu L."/>
            <person name="Berman B.P."/>
            <person name="Bettencourt B.R."/>
            <person name="Celniker S.E."/>
            <person name="de Grey A.D."/>
            <person name="Drysdale R.A."/>
            <person name="Harris N.L."/>
            <person name="Richter J."/>
            <person name="Russo S."/>
            <person name="Schroeder A.J."/>
            <person name="Shu S.Q."/>
            <person name="Stapleton M."/>
            <person name="Yamada C."/>
            <person name="Ashburner M."/>
            <person name="Gelbart W.M."/>
            <person name="Rubin G.M."/>
            <person name="Lewis S.E."/>
        </authorList>
    </citation>
    <scope>GENOME REANNOTATION</scope>
    <source>
        <strain evidence="4">Berkeley</strain>
    </source>
</reference>
<reference evidence="2 4" key="5">
    <citation type="journal article" date="2002" name="Genome Biol.">
        <title>Heterochromatic sequences in a Drosophila whole-genome shotgun assembly.</title>
        <authorList>
            <person name="Hoskins R.A."/>
            <person name="Smith C.D."/>
            <person name="Carlson J.W."/>
            <person name="Carvalho A.B."/>
            <person name="Halpern A."/>
            <person name="Kaminker J.S."/>
            <person name="Kennedy C."/>
            <person name="Mungall C.J."/>
            <person name="Sullivan B.A."/>
            <person name="Sutton G.G."/>
            <person name="Yasuhara J.C."/>
            <person name="Wakimoto B.T."/>
            <person name="Myers E.W."/>
            <person name="Celniker S.E."/>
            <person name="Rubin G.M."/>
            <person name="Karpen G.H."/>
        </authorList>
    </citation>
    <scope>NUCLEOTIDE SEQUENCE [LARGE SCALE GENOMIC DNA]</scope>
    <source>
        <strain evidence="4">Berkeley</strain>
    </source>
</reference>
<organism evidence="2 4">
    <name type="scientific">Drosophila melanogaster</name>
    <name type="common">Fruit fly</name>
    <dbReference type="NCBI Taxonomy" id="7227"/>
    <lineage>
        <taxon>Eukaryota</taxon>
        <taxon>Metazoa</taxon>
        <taxon>Ecdysozoa</taxon>
        <taxon>Arthropoda</taxon>
        <taxon>Hexapoda</taxon>
        <taxon>Insecta</taxon>
        <taxon>Pterygota</taxon>
        <taxon>Neoptera</taxon>
        <taxon>Endopterygota</taxon>
        <taxon>Diptera</taxon>
        <taxon>Brachycera</taxon>
        <taxon>Muscomorpha</taxon>
        <taxon>Ephydroidea</taxon>
        <taxon>Drosophilidae</taxon>
        <taxon>Drosophila</taxon>
        <taxon>Sophophora</taxon>
    </lineage>
</organism>
<dbReference type="PaxDb" id="7227-FBpp0293826"/>
<reference evidence="2 4" key="4">
    <citation type="journal article" date="2002" name="Genome Biol.">
        <title>The transposable elements of the Drosophila melanogaster euchromatin: a genomics perspective.</title>
        <authorList>
            <person name="Kaminker J.S."/>
            <person name="Bergman C.M."/>
            <person name="Kronmiller B."/>
            <person name="Carlson J."/>
            <person name="Svirskas R."/>
            <person name="Patel S."/>
            <person name="Frise E."/>
            <person name="Wheeler D.A."/>
            <person name="Lewis S.E."/>
            <person name="Rubin G.M."/>
            <person name="Ashburner M."/>
            <person name="Celniker S.E."/>
        </authorList>
    </citation>
    <scope>NUCLEOTIDE SEQUENCE [LARGE SCALE GENOMIC DNA]</scope>
    <source>
        <strain evidence="4">Berkeley</strain>
    </source>
</reference>
<keyword evidence="4" id="KW-1185">Reference proteome</keyword>
<dbReference type="RefSeq" id="NP_001245525.1">
    <property type="nucleotide sequence ID" value="NM_001258596.1"/>
</dbReference>
<dbReference type="OMA" id="LPLAWCM"/>
<dbReference type="Bgee" id="FBgn0262609">
    <property type="expression patterns" value="Expressed in oocyte associated follicle cell (Drosophila) in ovary and 5 other cell types or tissues"/>
</dbReference>
<dbReference type="PhylomeDB" id="M9NDN6"/>
<gene>
    <name evidence="2" type="primary">lincRNA.946</name>
    <name evidence="2" type="synonym">Dmel\CG43135</name>
    <name evidence="2 3" type="ORF">CG43135</name>
    <name evidence="2" type="ORF">Dmel_CG43135</name>
</gene>
<evidence type="ECO:0000313" key="4">
    <source>
        <dbReference type="Proteomes" id="UP000000803"/>
    </source>
</evidence>
<reference evidence="2 4" key="7">
    <citation type="journal article" date="2007" name="Science">
        <title>The Release 5.1 annotation of Drosophila melanogaster heterochromatin.</title>
        <authorList>
            <person name="Smith C.D."/>
            <person name="Shu S."/>
            <person name="Mungall C.J."/>
            <person name="Karpen G.H."/>
        </authorList>
    </citation>
    <scope>NUCLEOTIDE SEQUENCE [LARGE SCALE GENOMIC DNA]</scope>
    <source>
        <strain evidence="4">Berkeley</strain>
    </source>
</reference>
<proteinExistence type="predicted"/>
<reference evidence="2 4" key="1">
    <citation type="journal article" date="2000" name="Science">
        <title>The genome sequence of Drosophila melanogaster.</title>
        <authorList>
            <person name="Adams M.D."/>
            <person name="Celniker S.E."/>
            <person name="Holt R.A."/>
            <person name="Evans C.A."/>
            <person name="Gocayne J.D."/>
            <person name="Amanatides P.G."/>
            <person name="Scherer S.E."/>
            <person name="Li P.W."/>
            <person name="Hoskins R.A."/>
            <person name="Galle R.F."/>
            <person name="George R.A."/>
            <person name="Lewis S.E."/>
            <person name="Richards S."/>
            <person name="Ashburner M."/>
            <person name="Henderson S.N."/>
            <person name="Sutton G.G."/>
            <person name="Wortman J.R."/>
            <person name="Yandell M.D."/>
            <person name="Zhang Q."/>
            <person name="Chen L.X."/>
            <person name="Brandon R.C."/>
            <person name="Rogers Y.H."/>
            <person name="Blazej R.G."/>
            <person name="Champe M."/>
            <person name="Pfeiffer B.D."/>
            <person name="Wan K.H."/>
            <person name="Doyle C."/>
            <person name="Baxter E.G."/>
            <person name="Helt G."/>
            <person name="Nelson C.R."/>
            <person name="Gabor G.L."/>
            <person name="Abril J.F."/>
            <person name="Agbayani A."/>
            <person name="An H.J."/>
            <person name="Andrews-Pfannkoch C."/>
            <person name="Baldwin D."/>
            <person name="Ballew R.M."/>
            <person name="Basu A."/>
            <person name="Baxendale J."/>
            <person name="Bayraktaroglu L."/>
            <person name="Beasley E.M."/>
            <person name="Beeson K.Y."/>
            <person name="Benos P.V."/>
            <person name="Berman B.P."/>
            <person name="Bhandari D."/>
            <person name="Bolshakov S."/>
            <person name="Borkova D."/>
            <person name="Botchan M.R."/>
            <person name="Bouck J."/>
            <person name="Brokstein P."/>
            <person name="Brottier P."/>
            <person name="Burtis K.C."/>
            <person name="Busam D.A."/>
            <person name="Butler H."/>
            <person name="Cadieu E."/>
            <person name="Center A."/>
            <person name="Chandra I."/>
            <person name="Cherry J.M."/>
            <person name="Cawley S."/>
            <person name="Dahlke C."/>
            <person name="Davenport L.B."/>
            <person name="Davies P."/>
            <person name="de Pablos B."/>
            <person name="Delcher A."/>
            <person name="Deng Z."/>
            <person name="Mays A.D."/>
            <person name="Dew I."/>
            <person name="Dietz S.M."/>
            <person name="Dodson K."/>
            <person name="Doup L.E."/>
            <person name="Downes M."/>
            <person name="Dugan-Rocha S."/>
            <person name="Dunkov B.C."/>
            <person name="Dunn P."/>
            <person name="Durbin K.J."/>
            <person name="Evangelista C.C."/>
            <person name="Ferraz C."/>
            <person name="Ferriera S."/>
            <person name="Fleischmann W."/>
            <person name="Fosler C."/>
            <person name="Gabrielian A.E."/>
            <person name="Garg N.S."/>
            <person name="Gelbart W.M."/>
            <person name="Glasser K."/>
            <person name="Glodek A."/>
            <person name="Gong F."/>
            <person name="Gorrell J.H."/>
            <person name="Gu Z."/>
            <person name="Guan P."/>
            <person name="Harris M."/>
            <person name="Harris N.L."/>
            <person name="Harvey D."/>
            <person name="Heiman T.J."/>
            <person name="Hernandez J.R."/>
            <person name="Houck J."/>
            <person name="Hostin D."/>
            <person name="Houston K.A."/>
            <person name="Howland T.J."/>
            <person name="Wei M.H."/>
            <person name="Ibegwam C."/>
            <person name="Jalali M."/>
            <person name="Kalush F."/>
            <person name="Karpen G.H."/>
            <person name="Ke Z."/>
            <person name="Kennison J.A."/>
            <person name="Ketchum K.A."/>
            <person name="Kimmel B.E."/>
            <person name="Kodira C.D."/>
            <person name="Kraft C."/>
            <person name="Kravitz S."/>
            <person name="Kulp D."/>
            <person name="Lai Z."/>
            <person name="Lasko P."/>
            <person name="Lei Y."/>
            <person name="Levitsky A.A."/>
            <person name="Li J."/>
            <person name="Li Z."/>
            <person name="Liang Y."/>
            <person name="Lin X."/>
            <person name="Liu X."/>
            <person name="Mattei B."/>
            <person name="McIntosh T.C."/>
            <person name="McLeod M.P."/>
            <person name="McPherson D."/>
            <person name="Merkulov G."/>
            <person name="Milshina N.V."/>
            <person name="Mobarry C."/>
            <person name="Morris J."/>
            <person name="Moshrefi A."/>
            <person name="Mount S.M."/>
            <person name="Moy M."/>
            <person name="Murphy B."/>
            <person name="Murphy L."/>
            <person name="Muzny D.M."/>
            <person name="Nelson D.L."/>
            <person name="Nelson D.R."/>
            <person name="Nelson K.A."/>
            <person name="Nixon K."/>
            <person name="Nusskern D.R."/>
            <person name="Pacleb J.M."/>
            <person name="Palazzolo M."/>
            <person name="Pittman G.S."/>
            <person name="Pan S."/>
            <person name="Pollard J."/>
            <person name="Puri V."/>
            <person name="Reese M.G."/>
            <person name="Reinert K."/>
            <person name="Remington K."/>
            <person name="Saunders R.D."/>
            <person name="Scheeler F."/>
            <person name="Shen H."/>
            <person name="Shue B.C."/>
            <person name="Siden-Kiamos I."/>
            <person name="Simpson M."/>
            <person name="Skupski M.P."/>
            <person name="Smith T."/>
            <person name="Spier E."/>
            <person name="Spradling A.C."/>
            <person name="Stapleton M."/>
            <person name="Strong R."/>
            <person name="Sun E."/>
            <person name="Svirskas R."/>
            <person name="Tector C."/>
            <person name="Turner R."/>
            <person name="Venter E."/>
            <person name="Wang A.H."/>
            <person name="Wang X."/>
            <person name="Wang Z.Y."/>
            <person name="Wassarman D.A."/>
            <person name="Weinstock G.M."/>
            <person name="Weissenbach J."/>
            <person name="Williams S.M."/>
            <person name="WoodageT"/>
            <person name="Worley K.C."/>
            <person name="Wu D."/>
            <person name="Yang S."/>
            <person name="Yao Q.A."/>
            <person name="Ye J."/>
            <person name="Yeh R.F."/>
            <person name="Zaveri J.S."/>
            <person name="Zhan M."/>
            <person name="Zhang G."/>
            <person name="Zhao Q."/>
            <person name="Zheng L."/>
            <person name="Zheng X.H."/>
            <person name="Zhong F.N."/>
            <person name="Zhong W."/>
            <person name="Zhou X."/>
            <person name="Zhu S."/>
            <person name="Zhu X."/>
            <person name="Smith H.O."/>
            <person name="Gibbs R.A."/>
            <person name="Myers E.W."/>
            <person name="Rubin G.M."/>
            <person name="Venter J.C."/>
        </authorList>
    </citation>
    <scope>NUCLEOTIDE SEQUENCE [LARGE SCALE GENOMIC DNA]</scope>
    <source>
        <strain evidence="4">Berkeley</strain>
    </source>
</reference>